<name>A0A3S9A490_9BACL</name>
<dbReference type="OrthoDB" id="9794208at2"/>
<evidence type="ECO:0000313" key="4">
    <source>
        <dbReference type="Proteomes" id="UP000272528"/>
    </source>
</evidence>
<evidence type="ECO:0000256" key="2">
    <source>
        <dbReference type="ARBA" id="ARBA00022679"/>
    </source>
</evidence>
<evidence type="ECO:0000256" key="1">
    <source>
        <dbReference type="ARBA" id="ARBA00022603"/>
    </source>
</evidence>
<evidence type="ECO:0000313" key="3">
    <source>
        <dbReference type="EMBL" id="AZN40510.1"/>
    </source>
</evidence>
<keyword evidence="4" id="KW-1185">Reference proteome</keyword>
<dbReference type="EMBL" id="CP034437">
    <property type="protein sequence ID" value="AZN40510.1"/>
    <property type="molecule type" value="Genomic_DNA"/>
</dbReference>
<dbReference type="InterPro" id="IPR038375">
    <property type="entry name" value="NDUFAF7_sf"/>
</dbReference>
<accession>A0A3S9A490</accession>
<dbReference type="AlphaFoldDB" id="A0A3S9A490"/>
<dbReference type="InterPro" id="IPR029063">
    <property type="entry name" value="SAM-dependent_MTases_sf"/>
</dbReference>
<keyword evidence="2 3" id="KW-0808">Transferase</keyword>
<dbReference type="GO" id="GO:0032259">
    <property type="term" value="P:methylation"/>
    <property type="evidence" value="ECO:0007669"/>
    <property type="project" value="UniProtKB-KW"/>
</dbReference>
<dbReference type="Gene3D" id="3.40.50.12710">
    <property type="match status" value="1"/>
</dbReference>
<organism evidence="3 4">
    <name type="scientific">Paenibacillus albus</name>
    <dbReference type="NCBI Taxonomy" id="2495582"/>
    <lineage>
        <taxon>Bacteria</taxon>
        <taxon>Bacillati</taxon>
        <taxon>Bacillota</taxon>
        <taxon>Bacilli</taxon>
        <taxon>Bacillales</taxon>
        <taxon>Paenibacillaceae</taxon>
        <taxon>Paenibacillus</taxon>
    </lineage>
</organism>
<dbReference type="InterPro" id="IPR003788">
    <property type="entry name" value="NDUFAF7"/>
</dbReference>
<proteinExistence type="predicted"/>
<gene>
    <name evidence="3" type="ORF">EJC50_13215</name>
</gene>
<reference evidence="4" key="1">
    <citation type="submission" date="2018-12" db="EMBL/GenBank/DDBJ databases">
        <title>Genome sequence of Peanibacillus sp.</title>
        <authorList>
            <person name="Subramani G."/>
            <person name="Srinivasan S."/>
            <person name="Kim M.K."/>
        </authorList>
    </citation>
    <scope>NUCLEOTIDE SEQUENCE [LARGE SCALE GENOMIC DNA]</scope>
    <source>
        <strain evidence="4">18JY67-1</strain>
    </source>
</reference>
<dbReference type="GO" id="GO:0035243">
    <property type="term" value="F:protein-arginine omega-N symmetric methyltransferase activity"/>
    <property type="evidence" value="ECO:0007669"/>
    <property type="project" value="TreeGrafter"/>
</dbReference>
<dbReference type="SUPFAM" id="SSF53335">
    <property type="entry name" value="S-adenosyl-L-methionine-dependent methyltransferases"/>
    <property type="match status" value="1"/>
</dbReference>
<keyword evidence="1 3" id="KW-0489">Methyltransferase</keyword>
<dbReference type="PANTHER" id="PTHR12049:SF7">
    <property type="entry name" value="PROTEIN ARGININE METHYLTRANSFERASE NDUFAF7, MITOCHONDRIAL"/>
    <property type="match status" value="1"/>
</dbReference>
<sequence>MIQSERLTASIHRAIEQSERHGWISPLTDAGEGIPCITFRDYMDHCLYDETDGYYKSGKVRVGKDGDFYTSSQIGTLMGEKLASCIARLIEGEEQDVRLTIVEWGAGTGALSGQMLTEWLDSSLPWLARLRYVVVDSNPVHLKVARSRLEQVHERIGENGALDFMSPEDARSTLSDLRGKGEFTIVVANELLDAFPIHRVQQKHGRLWELGVTTAATVQNGEAFEYVLLPLTDAKISAVLERDGIQLREGQTTEINLAAEQWIAQMSELIADGALLLVDYGHEAAELTAPHRMHGTMLCYKDHVAYDRPFLAPGEQDITAHVNFTACRAAAEASGWHVHYYNTQKQFLIDHGLLGDLASHDGTNPFSEAARRNRAIRQLLLSDGMSESFKVLLLRK</sequence>
<protein>
    <submittedName>
        <fullName evidence="3">SAM-dependent methyltransferase</fullName>
    </submittedName>
</protein>
<dbReference type="Pfam" id="PF02636">
    <property type="entry name" value="Methyltransf_28"/>
    <property type="match status" value="1"/>
</dbReference>
<dbReference type="RefSeq" id="WP_126015738.1">
    <property type="nucleotide sequence ID" value="NZ_CP034437.1"/>
</dbReference>
<dbReference type="KEGG" id="palb:EJC50_13215"/>
<dbReference type="Proteomes" id="UP000272528">
    <property type="component" value="Chromosome"/>
</dbReference>
<dbReference type="PANTHER" id="PTHR12049">
    <property type="entry name" value="PROTEIN ARGININE METHYLTRANSFERASE NDUFAF7, MITOCHONDRIAL"/>
    <property type="match status" value="1"/>
</dbReference>